<keyword evidence="1" id="KW-0732">Signal</keyword>
<feature type="chain" id="PRO_5025500763" evidence="1">
    <location>
        <begin position="17"/>
        <end position="88"/>
    </location>
</feature>
<evidence type="ECO:0000256" key="1">
    <source>
        <dbReference type="SAM" id="SignalP"/>
    </source>
</evidence>
<organism evidence="2">
    <name type="scientific">Ixodes ricinus</name>
    <name type="common">Common tick</name>
    <name type="synonym">Acarus ricinus</name>
    <dbReference type="NCBI Taxonomy" id="34613"/>
    <lineage>
        <taxon>Eukaryota</taxon>
        <taxon>Metazoa</taxon>
        <taxon>Ecdysozoa</taxon>
        <taxon>Arthropoda</taxon>
        <taxon>Chelicerata</taxon>
        <taxon>Arachnida</taxon>
        <taxon>Acari</taxon>
        <taxon>Parasitiformes</taxon>
        <taxon>Ixodida</taxon>
        <taxon>Ixodoidea</taxon>
        <taxon>Ixodidae</taxon>
        <taxon>Ixodinae</taxon>
        <taxon>Ixodes</taxon>
    </lineage>
</organism>
<name>A0A6B0U9P2_IXORI</name>
<reference evidence="2" key="1">
    <citation type="submission" date="2019-12" db="EMBL/GenBank/DDBJ databases">
        <title>An insight into the sialome of adult female Ixodes ricinus ticks feeding for 6 days.</title>
        <authorList>
            <person name="Perner J."/>
            <person name="Ribeiro J.M.C."/>
        </authorList>
    </citation>
    <scope>NUCLEOTIDE SEQUENCE</scope>
    <source>
        <strain evidence="2">Semi-engorged</strain>
        <tissue evidence="2">Salivary glands</tissue>
    </source>
</reference>
<feature type="signal peptide" evidence="1">
    <location>
        <begin position="1"/>
        <end position="16"/>
    </location>
</feature>
<sequence length="88" mass="10239">MDNCLALHVFIYIVLALIRKDTKGFSYRCASHFDLRMAPESSHIFLYFSPHYDADTRFLQTSRISCRHVVRAPRCCLQELELVAFAVL</sequence>
<dbReference type="EMBL" id="GIFC01003764">
    <property type="protein sequence ID" value="MXU85847.1"/>
    <property type="molecule type" value="Transcribed_RNA"/>
</dbReference>
<evidence type="ECO:0000313" key="2">
    <source>
        <dbReference type="EMBL" id="MXU85847.1"/>
    </source>
</evidence>
<dbReference type="AlphaFoldDB" id="A0A6B0U9P2"/>
<accession>A0A6B0U9P2</accession>
<protein>
    <submittedName>
        <fullName evidence="2">Putative secreted protein</fullName>
    </submittedName>
</protein>
<proteinExistence type="predicted"/>